<dbReference type="GO" id="GO:0016020">
    <property type="term" value="C:membrane"/>
    <property type="evidence" value="ECO:0007669"/>
    <property type="project" value="TreeGrafter"/>
</dbReference>
<dbReference type="CDD" id="cd07987">
    <property type="entry name" value="LPLAT_MGAT-like"/>
    <property type="match status" value="1"/>
</dbReference>
<dbReference type="GO" id="GO:0016746">
    <property type="term" value="F:acyltransferase activity"/>
    <property type="evidence" value="ECO:0007669"/>
    <property type="project" value="InterPro"/>
</dbReference>
<organism evidence="2 3">
    <name type="scientific">Owenia fusiformis</name>
    <name type="common">Polychaete worm</name>
    <dbReference type="NCBI Taxonomy" id="6347"/>
    <lineage>
        <taxon>Eukaryota</taxon>
        <taxon>Metazoa</taxon>
        <taxon>Spiralia</taxon>
        <taxon>Lophotrochozoa</taxon>
        <taxon>Annelida</taxon>
        <taxon>Polychaeta</taxon>
        <taxon>Sedentaria</taxon>
        <taxon>Canalipalpata</taxon>
        <taxon>Sabellida</taxon>
        <taxon>Oweniida</taxon>
        <taxon>Oweniidae</taxon>
        <taxon>Owenia</taxon>
    </lineage>
</organism>
<evidence type="ECO:0000313" key="2">
    <source>
        <dbReference type="EMBL" id="CAH1773693.1"/>
    </source>
</evidence>
<dbReference type="AlphaFoldDB" id="A0A8S4MXZ9"/>
<dbReference type="EMBL" id="CAIIXF020000001">
    <property type="protein sequence ID" value="CAH1773693.1"/>
    <property type="molecule type" value="Genomic_DNA"/>
</dbReference>
<comment type="caution">
    <text evidence="2">The sequence shown here is derived from an EMBL/GenBank/DDBJ whole genome shotgun (WGS) entry which is preliminary data.</text>
</comment>
<evidence type="ECO:0000259" key="1">
    <source>
        <dbReference type="Pfam" id="PF01553"/>
    </source>
</evidence>
<feature type="domain" description="Phospholipid/glycerol acyltransferase" evidence="1">
    <location>
        <begin position="49"/>
        <end position="172"/>
    </location>
</feature>
<accession>A0A8S4MXZ9</accession>
<gene>
    <name evidence="2" type="ORF">OFUS_LOCUS1259</name>
</gene>
<reference evidence="2" key="1">
    <citation type="submission" date="2022-03" db="EMBL/GenBank/DDBJ databases">
        <authorList>
            <person name="Martin C."/>
        </authorList>
    </citation>
    <scope>NUCLEOTIDE SEQUENCE</scope>
</reference>
<dbReference type="SUPFAM" id="SSF69593">
    <property type="entry name" value="Glycerol-3-phosphate (1)-acyltransferase"/>
    <property type="match status" value="1"/>
</dbReference>
<name>A0A8S4MXZ9_OWEFU</name>
<protein>
    <recommendedName>
        <fullName evidence="1">Phospholipid/glycerol acyltransferase domain-containing protein</fullName>
    </recommendedName>
</protein>
<dbReference type="InterPro" id="IPR002123">
    <property type="entry name" value="Plipid/glycerol_acylTrfase"/>
</dbReference>
<dbReference type="PANTHER" id="PTHR22753">
    <property type="entry name" value="TRANSMEMBRANE PROTEIN 68"/>
    <property type="match status" value="1"/>
</dbReference>
<dbReference type="OrthoDB" id="44277at2759"/>
<sequence>MWMQLAIFLHIYKYRHKLKDAYAKDFWDGARKTLAALWDAQGWIWHGYEIHGFENIPDEGPALIIYYHGALPVDYYYVLAKCILYKHRKIRAVGDRFLWKIPGFKLLLEVFHVSEGSIQNSVELMKQGNLMAIAPGGVREAFFSDENYGLLWGKRVGFAKIAMEAKVPVIPMFTQNCREAFRSLGLFKGWLRKLYEKTRLPLVPLYGGFPVKLKTFIGKPIHHEANTTPEQFAQKIQIAVQDLIKTHQLIPGNILRAMYERFS</sequence>
<dbReference type="Proteomes" id="UP000749559">
    <property type="component" value="Unassembled WGS sequence"/>
</dbReference>
<proteinExistence type="predicted"/>
<keyword evidence="3" id="KW-1185">Reference proteome</keyword>
<dbReference type="Pfam" id="PF01553">
    <property type="entry name" value="Acyltransferase"/>
    <property type="match status" value="1"/>
</dbReference>
<dbReference type="PANTHER" id="PTHR22753:SF14">
    <property type="entry name" value="MONOACYLGLYCEROL_DIACYLGLYCEROL O-ACYLTRANSFERASE"/>
    <property type="match status" value="1"/>
</dbReference>
<evidence type="ECO:0000313" key="3">
    <source>
        <dbReference type="Proteomes" id="UP000749559"/>
    </source>
</evidence>